<protein>
    <recommendedName>
        <fullName evidence="3">Leucine-rich repeat domain-containing protein</fullName>
    </recommendedName>
</protein>
<dbReference type="InterPro" id="IPR032675">
    <property type="entry name" value="LRR_dom_sf"/>
</dbReference>
<sequence length="247" mass="27995">MPIERQNLRKILATVSNYKFEDIARQDQYKKLSLELESIISENGFDVIWENHKLLVLLTEKLDMIINLYQEQELESKAHLWSMNDCVQWLQDIGVKDPETKVSFVDRGIVISGNLNLEYSPVRELPPQLFSVGESLELRGSQVRRLPDTLIFIGLHLDLADSLIQELPSGLSFVGGSMNLKDSKIQSLPDALHKIGKHLYLQDSLITDIPYSLEIEGNVYAKGCPQALIDKLRGMKLLGKIKGLIKV</sequence>
<proteinExistence type="predicted"/>
<comment type="caution">
    <text evidence="1">The sequence shown here is derived from an EMBL/GenBank/DDBJ whole genome shotgun (WGS) entry which is preliminary data.</text>
</comment>
<organism evidence="1 2">
    <name type="scientific">Candidatus Falkowbacteria bacterium CG10_big_fil_rev_8_21_14_0_10_39_11</name>
    <dbReference type="NCBI Taxonomy" id="1974565"/>
    <lineage>
        <taxon>Bacteria</taxon>
        <taxon>Candidatus Falkowiibacteriota</taxon>
    </lineage>
</organism>
<gene>
    <name evidence="1" type="ORF">COT97_01050</name>
</gene>
<dbReference type="Gene3D" id="3.80.10.10">
    <property type="entry name" value="Ribonuclease Inhibitor"/>
    <property type="match status" value="1"/>
</dbReference>
<reference evidence="2" key="1">
    <citation type="submission" date="2017-09" db="EMBL/GenBank/DDBJ databases">
        <title>Depth-based differentiation of microbial function through sediment-hosted aquifers and enrichment of novel symbionts in the deep terrestrial subsurface.</title>
        <authorList>
            <person name="Probst A.J."/>
            <person name="Ladd B."/>
            <person name="Jarett J.K."/>
            <person name="Geller-Mcgrath D.E."/>
            <person name="Sieber C.M.K."/>
            <person name="Emerson J.B."/>
            <person name="Anantharaman K."/>
            <person name="Thomas B.C."/>
            <person name="Malmstrom R."/>
            <person name="Stieglmeier M."/>
            <person name="Klingl A."/>
            <person name="Woyke T."/>
            <person name="Ryan C.M."/>
            <person name="Banfield J.F."/>
        </authorList>
    </citation>
    <scope>NUCLEOTIDE SEQUENCE [LARGE SCALE GENOMIC DNA]</scope>
</reference>
<dbReference type="EMBL" id="PFAP01000004">
    <property type="protein sequence ID" value="PIR94516.1"/>
    <property type="molecule type" value="Genomic_DNA"/>
</dbReference>
<evidence type="ECO:0008006" key="3">
    <source>
        <dbReference type="Google" id="ProtNLM"/>
    </source>
</evidence>
<name>A0A2H0V5Y5_9BACT</name>
<evidence type="ECO:0000313" key="1">
    <source>
        <dbReference type="EMBL" id="PIR94516.1"/>
    </source>
</evidence>
<dbReference type="AlphaFoldDB" id="A0A2H0V5Y5"/>
<accession>A0A2H0V5Y5</accession>
<dbReference type="Proteomes" id="UP000229901">
    <property type="component" value="Unassembled WGS sequence"/>
</dbReference>
<evidence type="ECO:0000313" key="2">
    <source>
        <dbReference type="Proteomes" id="UP000229901"/>
    </source>
</evidence>